<evidence type="ECO:0000313" key="2">
    <source>
        <dbReference type="Proteomes" id="UP000071533"/>
    </source>
</evidence>
<proteinExistence type="predicted"/>
<organism evidence="1 2">
    <name type="scientific">Streptococcus suis</name>
    <dbReference type="NCBI Taxonomy" id="1307"/>
    <lineage>
        <taxon>Bacteria</taxon>
        <taxon>Bacillati</taxon>
        <taxon>Bacillota</taxon>
        <taxon>Bacilli</taxon>
        <taxon>Lactobacillales</taxon>
        <taxon>Streptococcaceae</taxon>
        <taxon>Streptococcus</taxon>
    </lineage>
</organism>
<dbReference type="AlphaFoldDB" id="A0A0Z8JC78"/>
<dbReference type="EMBL" id="FIHS01000024">
    <property type="protein sequence ID" value="CYV51269.1"/>
    <property type="molecule type" value="Genomic_DNA"/>
</dbReference>
<gene>
    <name evidence="1" type="ORF">ERS132431_01758</name>
</gene>
<sequence>MKGKKKFFVAIGFFLAITLVFVSGIPRNEKTKNEISKALDIIVPTNVVYAETLDNIQAEMNKLMSEIEMEMKNNPEVAMQGHPGEFIKNSDSYKNITNLGLKAVKPMYDILYDSRDSGLYEYILAMAVQDITGEKFVYNADYGWKNSMEFRMAYEEKVNNVKFNVERITSDENLSDEEKIEKFKEQGIFAVSFLIKEYNNNDSKISKSVIENSVKDIKSKYEPQMLSERSTGNNSDVNENKEVFDSIVELNGKVYK</sequence>
<protein>
    <submittedName>
        <fullName evidence="1">Uncharacterized protein</fullName>
    </submittedName>
</protein>
<name>A0A0Z8JC78_STRSU</name>
<dbReference type="Proteomes" id="UP000071533">
    <property type="component" value="Unassembled WGS sequence"/>
</dbReference>
<evidence type="ECO:0000313" key="1">
    <source>
        <dbReference type="EMBL" id="CYV51269.1"/>
    </source>
</evidence>
<reference evidence="1 2" key="1">
    <citation type="submission" date="2016-02" db="EMBL/GenBank/DDBJ databases">
        <authorList>
            <consortium name="Pathogen Informatics"/>
        </authorList>
    </citation>
    <scope>NUCLEOTIDE SEQUENCE [LARGE SCALE GENOMIC DNA]</scope>
    <source>
        <strain evidence="1 2">LSS69</strain>
    </source>
</reference>
<dbReference type="RefSeq" id="WP_044689677.1">
    <property type="nucleotide sequence ID" value="NZ_CEHX01000019.1"/>
</dbReference>
<accession>A0A0Z8JC78</accession>